<organism evidence="1 2">
    <name type="scientific">Lentinula boryana</name>
    <dbReference type="NCBI Taxonomy" id="40481"/>
    <lineage>
        <taxon>Eukaryota</taxon>
        <taxon>Fungi</taxon>
        <taxon>Dikarya</taxon>
        <taxon>Basidiomycota</taxon>
        <taxon>Agaricomycotina</taxon>
        <taxon>Agaricomycetes</taxon>
        <taxon>Agaricomycetidae</taxon>
        <taxon>Agaricales</taxon>
        <taxon>Marasmiineae</taxon>
        <taxon>Omphalotaceae</taxon>
        <taxon>Lentinula</taxon>
    </lineage>
</organism>
<accession>A0ABQ8QUV0</accession>
<gene>
    <name evidence="1" type="ORF">F5050DRAFT_494086</name>
</gene>
<protein>
    <submittedName>
        <fullName evidence="1">Uncharacterized protein</fullName>
    </submittedName>
</protein>
<evidence type="ECO:0000313" key="1">
    <source>
        <dbReference type="EMBL" id="KAJ4002284.1"/>
    </source>
</evidence>
<comment type="caution">
    <text evidence="1">The sequence shown here is derived from an EMBL/GenBank/DDBJ whole genome shotgun (WGS) entry which is preliminary data.</text>
</comment>
<reference evidence="1" key="1">
    <citation type="submission" date="2022-08" db="EMBL/GenBank/DDBJ databases">
        <authorList>
            <consortium name="DOE Joint Genome Institute"/>
            <person name="Min B."/>
            <person name="Riley R."/>
            <person name="Sierra-Patev S."/>
            <person name="Naranjo-Ortiz M."/>
            <person name="Looney B."/>
            <person name="Konkel Z."/>
            <person name="Slot J.C."/>
            <person name="Sakamoto Y."/>
            <person name="Steenwyk J.L."/>
            <person name="Rokas A."/>
            <person name="Carro J."/>
            <person name="Camarero S."/>
            <person name="Ferreira P."/>
            <person name="Molpeceres G."/>
            <person name="Ruiz-Duenas F.J."/>
            <person name="Serrano A."/>
            <person name="Henrissat B."/>
            <person name="Drula E."/>
            <person name="Hughes K.W."/>
            <person name="Mata J.L."/>
            <person name="Ishikawa N.K."/>
            <person name="Vargas-Isla R."/>
            <person name="Ushijima S."/>
            <person name="Smith C.A."/>
            <person name="Ahrendt S."/>
            <person name="Andreopoulos W."/>
            <person name="He G."/>
            <person name="Labutti K."/>
            <person name="Lipzen A."/>
            <person name="Ng V."/>
            <person name="Sandor L."/>
            <person name="Barry K."/>
            <person name="Martinez A.T."/>
            <person name="Xiao Y."/>
            <person name="Gibbons J.G."/>
            <person name="Terashima K."/>
            <person name="Hibbett D.S."/>
            <person name="Grigoriev I.V."/>
        </authorList>
    </citation>
    <scope>NUCLEOTIDE SEQUENCE</scope>
    <source>
        <strain evidence="1">TFB10827</strain>
    </source>
</reference>
<sequence length="202" mass="22386">MYLCGLDIRAGLSFRVCAALFLGLVCAAFAAALPLSDNDLSNPTSSVHLAARNELKKIPMKLRFIKPEDDLLRQCEPLSKEKTVKQIQAYLERMQTGFGFVPTISVEDAEGEPWKYDPRKSVSFDLELKYSTGESEEFRNKWGTWNMGTVQIPSAFVPNSAIIHQGTAEGAPFLIYLSKNNLRIMGKPTVTLAPATISNDLL</sequence>
<dbReference type="EMBL" id="MU790503">
    <property type="protein sequence ID" value="KAJ4002284.1"/>
    <property type="molecule type" value="Genomic_DNA"/>
</dbReference>
<name>A0ABQ8QUV0_9AGAR</name>
<dbReference type="Proteomes" id="UP001163828">
    <property type="component" value="Unassembled WGS sequence"/>
</dbReference>
<evidence type="ECO:0000313" key="2">
    <source>
        <dbReference type="Proteomes" id="UP001163828"/>
    </source>
</evidence>
<proteinExistence type="predicted"/>
<keyword evidence="2" id="KW-1185">Reference proteome</keyword>